<dbReference type="InterPro" id="IPR036689">
    <property type="entry name" value="ESAT-6-like_sf"/>
</dbReference>
<sequence>MSTNLAAGSGTLVNAANVVATHRGQQESILRNVENAVQELSPGWKGTGGAAFAAATNRWLEDARSIVRVLSSFESGLRNTDSAYQNTEEETASNVQNLAASSQGYHGMMA</sequence>
<dbReference type="AlphaFoldDB" id="A0A1H0AFS1"/>
<dbReference type="RefSeq" id="WP_092613250.1">
    <property type="nucleotide sequence ID" value="NZ_FNHU01000025.1"/>
</dbReference>
<comment type="similarity">
    <text evidence="1">Belongs to the WXG100 family.</text>
</comment>
<dbReference type="OrthoDB" id="3253863at2"/>
<dbReference type="EMBL" id="FNHU01000025">
    <property type="protein sequence ID" value="SDN32472.1"/>
    <property type="molecule type" value="Genomic_DNA"/>
</dbReference>
<dbReference type="SUPFAM" id="SSF140453">
    <property type="entry name" value="EsxAB dimer-like"/>
    <property type="match status" value="1"/>
</dbReference>
<dbReference type="NCBIfam" id="TIGR03930">
    <property type="entry name" value="WXG100_ESAT6"/>
    <property type="match status" value="1"/>
</dbReference>
<evidence type="ECO:0000313" key="3">
    <source>
        <dbReference type="EMBL" id="SDN32472.1"/>
    </source>
</evidence>
<accession>A0A1H0AFS1</accession>
<evidence type="ECO:0000256" key="1">
    <source>
        <dbReference type="RuleBase" id="RU362001"/>
    </source>
</evidence>
<dbReference type="Proteomes" id="UP000199671">
    <property type="component" value="Unassembled WGS sequence"/>
</dbReference>
<feature type="compositionally biased region" description="Polar residues" evidence="2">
    <location>
        <begin position="85"/>
        <end position="104"/>
    </location>
</feature>
<evidence type="ECO:0000313" key="4">
    <source>
        <dbReference type="Proteomes" id="UP000199671"/>
    </source>
</evidence>
<feature type="region of interest" description="Disordered" evidence="2">
    <location>
        <begin position="85"/>
        <end position="110"/>
    </location>
</feature>
<proteinExistence type="inferred from homology"/>
<reference evidence="3 4" key="1">
    <citation type="submission" date="2016-10" db="EMBL/GenBank/DDBJ databases">
        <authorList>
            <person name="de Groot N.N."/>
        </authorList>
    </citation>
    <scope>NUCLEOTIDE SEQUENCE [LARGE SCALE GENOMIC DNA]</scope>
    <source>
        <strain evidence="3 4">KPR-7B</strain>
    </source>
</reference>
<name>A0A1H0AFS1_9ACTO</name>
<dbReference type="Gene3D" id="1.10.287.1060">
    <property type="entry name" value="ESAT-6-like"/>
    <property type="match status" value="1"/>
</dbReference>
<gene>
    <name evidence="3" type="ORF">SAMN04487766_1255</name>
</gene>
<dbReference type="Pfam" id="PF06013">
    <property type="entry name" value="WXG100"/>
    <property type="match status" value="1"/>
</dbReference>
<protein>
    <recommendedName>
        <fullName evidence="1">ESAT-6-like protein</fullName>
    </recommendedName>
</protein>
<evidence type="ECO:0000256" key="2">
    <source>
        <dbReference type="SAM" id="MobiDB-lite"/>
    </source>
</evidence>
<organism evidence="3 4">
    <name type="scientific">Actinomyces ruminicola</name>
    <dbReference type="NCBI Taxonomy" id="332524"/>
    <lineage>
        <taxon>Bacteria</taxon>
        <taxon>Bacillati</taxon>
        <taxon>Actinomycetota</taxon>
        <taxon>Actinomycetes</taxon>
        <taxon>Actinomycetales</taxon>
        <taxon>Actinomycetaceae</taxon>
        <taxon>Actinomyces</taxon>
    </lineage>
</organism>
<dbReference type="InterPro" id="IPR010310">
    <property type="entry name" value="T7SS_ESAT-6-like"/>
</dbReference>